<evidence type="ECO:0000313" key="2">
    <source>
        <dbReference type="Proteomes" id="UP000075243"/>
    </source>
</evidence>
<sequence length="107" mass="12191">MSTVASEITWLQQLLKKLQIGDTQGTKLIYDNEVTIYIASNPIFHERTKHIEIDCHFVREKVLSGEITTEFVHSSDQLADVFTKSLKGPWVDYICNKLGAYDIYAPA</sequence>
<dbReference type="AlphaFoldDB" id="A0A151SBH1"/>
<keyword evidence="2" id="KW-1185">Reference proteome</keyword>
<protein>
    <submittedName>
        <fullName evidence="1">Copia protein</fullName>
    </submittedName>
</protein>
<dbReference type="PANTHER" id="PTHR11439">
    <property type="entry name" value="GAG-POL-RELATED RETROTRANSPOSON"/>
    <property type="match status" value="1"/>
</dbReference>
<gene>
    <name evidence="1" type="ORF">KK1_025989</name>
</gene>
<evidence type="ECO:0000313" key="1">
    <source>
        <dbReference type="EMBL" id="KYP52079.1"/>
    </source>
</evidence>
<dbReference type="Gramene" id="C.cajan_24562.t">
    <property type="protein sequence ID" value="C.cajan_24562.t.cds1"/>
    <property type="gene ID" value="C.cajan_24562"/>
</dbReference>
<accession>A0A151SBH1</accession>
<dbReference type="STRING" id="3821.A0A151SBH1"/>
<dbReference type="PANTHER" id="PTHR11439:SF470">
    <property type="entry name" value="CYSTEINE-RICH RLK (RECEPTOR-LIKE PROTEIN KINASE) 8"/>
    <property type="match status" value="1"/>
</dbReference>
<reference evidence="1" key="1">
    <citation type="journal article" date="2012" name="Nat. Biotechnol.">
        <title>Draft genome sequence of pigeonpea (Cajanus cajan), an orphan legume crop of resource-poor farmers.</title>
        <authorList>
            <person name="Varshney R.K."/>
            <person name="Chen W."/>
            <person name="Li Y."/>
            <person name="Bharti A.K."/>
            <person name="Saxena R.K."/>
            <person name="Schlueter J.A."/>
            <person name="Donoghue M.T."/>
            <person name="Azam S."/>
            <person name="Fan G."/>
            <person name="Whaley A.M."/>
            <person name="Farmer A.D."/>
            <person name="Sheridan J."/>
            <person name="Iwata A."/>
            <person name="Tuteja R."/>
            <person name="Penmetsa R.V."/>
            <person name="Wu W."/>
            <person name="Upadhyaya H.D."/>
            <person name="Yang S.P."/>
            <person name="Shah T."/>
            <person name="Saxena K.B."/>
            <person name="Michael T."/>
            <person name="McCombie W.R."/>
            <person name="Yang B."/>
            <person name="Zhang G."/>
            <person name="Yang H."/>
            <person name="Wang J."/>
            <person name="Spillane C."/>
            <person name="Cook D.R."/>
            <person name="May G.D."/>
            <person name="Xu X."/>
            <person name="Jackson S.A."/>
        </authorList>
    </citation>
    <scope>NUCLEOTIDE SEQUENCE [LARGE SCALE GENOMIC DNA]</scope>
</reference>
<dbReference type="EMBL" id="KQ483428">
    <property type="protein sequence ID" value="KYP52079.1"/>
    <property type="molecule type" value="Genomic_DNA"/>
</dbReference>
<proteinExistence type="predicted"/>
<dbReference type="CDD" id="cd09272">
    <property type="entry name" value="RNase_HI_RT_Ty1"/>
    <property type="match status" value="1"/>
</dbReference>
<dbReference type="Proteomes" id="UP000075243">
    <property type="component" value="Unassembled WGS sequence"/>
</dbReference>
<name>A0A151SBH1_CAJCA</name>
<organism evidence="1 2">
    <name type="scientific">Cajanus cajan</name>
    <name type="common">Pigeon pea</name>
    <name type="synonym">Cajanus indicus</name>
    <dbReference type="NCBI Taxonomy" id="3821"/>
    <lineage>
        <taxon>Eukaryota</taxon>
        <taxon>Viridiplantae</taxon>
        <taxon>Streptophyta</taxon>
        <taxon>Embryophyta</taxon>
        <taxon>Tracheophyta</taxon>
        <taxon>Spermatophyta</taxon>
        <taxon>Magnoliopsida</taxon>
        <taxon>eudicotyledons</taxon>
        <taxon>Gunneridae</taxon>
        <taxon>Pentapetalae</taxon>
        <taxon>rosids</taxon>
        <taxon>fabids</taxon>
        <taxon>Fabales</taxon>
        <taxon>Fabaceae</taxon>
        <taxon>Papilionoideae</taxon>
        <taxon>50 kb inversion clade</taxon>
        <taxon>NPAAA clade</taxon>
        <taxon>indigoferoid/millettioid clade</taxon>
        <taxon>Phaseoleae</taxon>
        <taxon>Cajanus</taxon>
    </lineage>
</organism>